<dbReference type="Pfam" id="PF13561">
    <property type="entry name" value="adh_short_C2"/>
    <property type="match status" value="1"/>
</dbReference>
<proteinExistence type="inferred from homology"/>
<dbReference type="STRING" id="47853.TK50_21960"/>
<protein>
    <submittedName>
        <fullName evidence="3">NAD(P)-dependent dehydrogenase, short-chain alcohol dehydrogenase family</fullName>
    </submittedName>
</protein>
<dbReference type="PANTHER" id="PTHR42760:SF40">
    <property type="entry name" value="3-OXOACYL-[ACYL-CARRIER-PROTEIN] REDUCTASE, CHLOROPLASTIC"/>
    <property type="match status" value="1"/>
</dbReference>
<dbReference type="InterPro" id="IPR036291">
    <property type="entry name" value="NAD(P)-bd_dom_sf"/>
</dbReference>
<dbReference type="GO" id="GO:0030497">
    <property type="term" value="P:fatty acid elongation"/>
    <property type="evidence" value="ECO:0007669"/>
    <property type="project" value="TreeGrafter"/>
</dbReference>
<evidence type="ECO:0000256" key="1">
    <source>
        <dbReference type="ARBA" id="ARBA00006484"/>
    </source>
</evidence>
<dbReference type="InterPro" id="IPR002347">
    <property type="entry name" value="SDR_fam"/>
</dbReference>
<name>A0A1C4XP51_9ACTN</name>
<accession>A0A1C4XP51</accession>
<keyword evidence="4" id="KW-1185">Reference proteome</keyword>
<evidence type="ECO:0000256" key="2">
    <source>
        <dbReference type="ARBA" id="ARBA00023002"/>
    </source>
</evidence>
<dbReference type="PRINTS" id="PR00081">
    <property type="entry name" value="GDHRDH"/>
</dbReference>
<organism evidence="3 4">
    <name type="scientific">Micromonospora carbonacea</name>
    <dbReference type="NCBI Taxonomy" id="47853"/>
    <lineage>
        <taxon>Bacteria</taxon>
        <taxon>Bacillati</taxon>
        <taxon>Actinomycetota</taxon>
        <taxon>Actinomycetes</taxon>
        <taxon>Micromonosporales</taxon>
        <taxon>Micromonosporaceae</taxon>
        <taxon>Micromonospora</taxon>
    </lineage>
</organism>
<dbReference type="Proteomes" id="UP000183585">
    <property type="component" value="Unassembled WGS sequence"/>
</dbReference>
<dbReference type="AlphaFoldDB" id="A0A1C4XP51"/>
<dbReference type="InterPro" id="IPR020904">
    <property type="entry name" value="Sc_DH/Rdtase_CS"/>
</dbReference>
<dbReference type="CDD" id="cd05233">
    <property type="entry name" value="SDR_c"/>
    <property type="match status" value="1"/>
</dbReference>
<dbReference type="GO" id="GO:0016616">
    <property type="term" value="F:oxidoreductase activity, acting on the CH-OH group of donors, NAD or NADP as acceptor"/>
    <property type="evidence" value="ECO:0007669"/>
    <property type="project" value="TreeGrafter"/>
</dbReference>
<gene>
    <name evidence="3" type="ORF">GA0070563_10556</name>
</gene>
<dbReference type="PRINTS" id="PR00080">
    <property type="entry name" value="SDRFAMILY"/>
</dbReference>
<comment type="similarity">
    <text evidence="1">Belongs to the short-chain dehydrogenases/reductases (SDR) family.</text>
</comment>
<dbReference type="SUPFAM" id="SSF51735">
    <property type="entry name" value="NAD(P)-binding Rossmann-fold domains"/>
    <property type="match status" value="1"/>
</dbReference>
<evidence type="ECO:0000313" key="3">
    <source>
        <dbReference type="EMBL" id="SCF10214.1"/>
    </source>
</evidence>
<keyword evidence="2" id="KW-0560">Oxidoreductase</keyword>
<dbReference type="EMBL" id="FMCT01000005">
    <property type="protein sequence ID" value="SCF10214.1"/>
    <property type="molecule type" value="Genomic_DNA"/>
</dbReference>
<sequence length="266" mass="27646">MVSGAGRLGHDGRVTSRAVLVTGASRGIGRAVATRFAAGGDRVAIHHRGSGELAERLRAELPGDGHVVVRADLADPEAVRVMVDDAAARLGGLDVLVNNAGVYGERNTPHPVFGASYADWQRRWRLVLETNLTGAANVTWCAAQHMRGRGGRVVNVSSRGAFRGEPEQPAYGASKAGLNALGQSLAVALAPYGIAVATVAPGFVETDMTTEHLAGESGAAIRAQSPFGRVARPEEVAAAVHWLASAEAEWASGTVVDLNGASYLRT</sequence>
<dbReference type="FunFam" id="3.40.50.720:FF:000084">
    <property type="entry name" value="Short-chain dehydrogenase reductase"/>
    <property type="match status" value="1"/>
</dbReference>
<evidence type="ECO:0000313" key="4">
    <source>
        <dbReference type="Proteomes" id="UP000183585"/>
    </source>
</evidence>
<reference evidence="4" key="1">
    <citation type="submission" date="2016-06" db="EMBL/GenBank/DDBJ databases">
        <authorList>
            <person name="Varghese N."/>
            <person name="Submissions Spin"/>
        </authorList>
    </citation>
    <scope>NUCLEOTIDE SEQUENCE [LARGE SCALE GENOMIC DNA]</scope>
    <source>
        <strain evidence="4">DSM 43168</strain>
    </source>
</reference>
<dbReference type="Gene3D" id="3.40.50.720">
    <property type="entry name" value="NAD(P)-binding Rossmann-like Domain"/>
    <property type="match status" value="1"/>
</dbReference>
<dbReference type="PANTHER" id="PTHR42760">
    <property type="entry name" value="SHORT-CHAIN DEHYDROGENASES/REDUCTASES FAMILY MEMBER"/>
    <property type="match status" value="1"/>
</dbReference>
<dbReference type="PROSITE" id="PS00061">
    <property type="entry name" value="ADH_SHORT"/>
    <property type="match status" value="1"/>
</dbReference>